<dbReference type="SUPFAM" id="SSF52540">
    <property type="entry name" value="P-loop containing nucleoside triphosphate hydrolases"/>
    <property type="match status" value="1"/>
</dbReference>
<dbReference type="NCBIfam" id="NF010032">
    <property type="entry name" value="PRK13507.1"/>
    <property type="match status" value="1"/>
</dbReference>
<sequence>MTSVGTENKTLDPKNHADWEVAQDAEKRMKTIYAIADEMGLTEKELLPYGHYMGKIDYRAVLDRLENKPNGKYINVTAITPTPLGEGKSTTTIGLVQGLGKRGKKASAAIRQPSGGPTMGVKGSAAGGGRSQCIPLTPFSLGFTGDINSIMNAHNLAMVALTSRMQHERNYDDEKLEKLSGMKRLDIDPTRVEMGWVIDFCCQALRNVIIGIDGVNGQRDGYMMRSKFDIAVSSEVMAILAVAKDLRDLRERMSKIILAYDKKGNPLTTKDFEVDGAMTAWIVEAVNPNLIQTLEGQPVIVHAGPFANIAIGQSSIIADQVGLKLSEYHVTESGFGADIGYEKFWNLKCHYSGLKPDAAVVVATIRALKCHGGAPVPLPGKPLPEEYSTENVEWVEKGCANLLHHVDIVKKSGVSPVVCINAFVTDTEAEIAKVRELCEAAGARVALSRHWEDGGDGALELADAVIAACQDETEFTPLYTWDMPARERIERVATEVYGADGVDYSVEALRKLKAIEADPKASELGMCMVKSHLSLSDNPALKGVPKGWRLTIRDVLVFGGAGFFVPVAGAISLMPGTGSNPSFRRIDVDPDTGQVKGLF</sequence>
<dbReference type="Pfam" id="PF01268">
    <property type="entry name" value="FTHFS"/>
    <property type="match status" value="1"/>
</dbReference>
<keyword evidence="5 6" id="KW-0067">ATP-binding</keyword>
<accession>A0A1B7XPU8</accession>
<comment type="caution">
    <text evidence="7">The sequence shown here is derived from an EMBL/GenBank/DDBJ whole genome shotgun (WGS) entry which is preliminary data.</text>
</comment>
<keyword evidence="8" id="KW-1185">Reference proteome</keyword>
<dbReference type="HAMAP" id="MF_01543">
    <property type="entry name" value="FTHFS"/>
    <property type="match status" value="1"/>
</dbReference>
<dbReference type="Proteomes" id="UP000091979">
    <property type="component" value="Unassembled WGS sequence"/>
</dbReference>
<dbReference type="STRING" id="1560234.SP90_00380"/>
<dbReference type="Gene3D" id="3.10.410.10">
    <property type="entry name" value="Formyltetrahydrofolate synthetase, domain 3"/>
    <property type="match status" value="1"/>
</dbReference>
<protein>
    <recommendedName>
        <fullName evidence="6">Formate--tetrahydrofolate ligase</fullName>
        <ecNumber evidence="6">6.3.4.3</ecNumber>
    </recommendedName>
    <alternativeName>
        <fullName evidence="6">Formyltetrahydrofolate synthetase</fullName>
        <shortName evidence="6">FHS</shortName>
        <shortName evidence="6">FTHFS</shortName>
    </alternativeName>
</protein>
<dbReference type="InterPro" id="IPR020628">
    <property type="entry name" value="Formate_THF_ligase_CS"/>
</dbReference>
<comment type="pathway">
    <text evidence="1 6">One-carbon metabolism; tetrahydrofolate interconversion.</text>
</comment>
<comment type="catalytic activity">
    <reaction evidence="6">
        <text>(6S)-5,6,7,8-tetrahydrofolate + formate + ATP = (6R)-10-formyltetrahydrofolate + ADP + phosphate</text>
        <dbReference type="Rhea" id="RHEA:20221"/>
        <dbReference type="ChEBI" id="CHEBI:15740"/>
        <dbReference type="ChEBI" id="CHEBI:30616"/>
        <dbReference type="ChEBI" id="CHEBI:43474"/>
        <dbReference type="ChEBI" id="CHEBI:57453"/>
        <dbReference type="ChEBI" id="CHEBI:195366"/>
        <dbReference type="ChEBI" id="CHEBI:456216"/>
        <dbReference type="EC" id="6.3.4.3"/>
    </reaction>
</comment>
<evidence type="ECO:0000256" key="4">
    <source>
        <dbReference type="ARBA" id="ARBA00022741"/>
    </source>
</evidence>
<dbReference type="Gene3D" id="3.40.50.300">
    <property type="entry name" value="P-loop containing nucleotide triphosphate hydrolases"/>
    <property type="match status" value="1"/>
</dbReference>
<evidence type="ECO:0000256" key="6">
    <source>
        <dbReference type="HAMAP-Rule" id="MF_01543"/>
    </source>
</evidence>
<keyword evidence="2 6" id="KW-0554">One-carbon metabolism</keyword>
<dbReference type="PATRIC" id="fig|1560234.3.peg.83"/>
<keyword evidence="3 6" id="KW-0436">Ligase</keyword>
<gene>
    <name evidence="6" type="primary">fhs</name>
    <name evidence="7" type="ORF">SP90_00380</name>
</gene>
<evidence type="ECO:0000256" key="1">
    <source>
        <dbReference type="ARBA" id="ARBA00004777"/>
    </source>
</evidence>
<dbReference type="Gene3D" id="3.30.1510.10">
    <property type="entry name" value="Domain 2, N(10)-formyltetrahydrofolate synthetase"/>
    <property type="match status" value="1"/>
</dbReference>
<name>A0A1B7XPU8_9BACT</name>
<dbReference type="CDD" id="cd00477">
    <property type="entry name" value="FTHFS"/>
    <property type="match status" value="1"/>
</dbReference>
<dbReference type="UniPathway" id="UPA00193"/>
<dbReference type="PROSITE" id="PS00722">
    <property type="entry name" value="FTHFS_2"/>
    <property type="match status" value="1"/>
</dbReference>
<proteinExistence type="inferred from homology"/>
<dbReference type="GO" id="GO:0005524">
    <property type="term" value="F:ATP binding"/>
    <property type="evidence" value="ECO:0007669"/>
    <property type="project" value="UniProtKB-UniRule"/>
</dbReference>
<reference evidence="7 8" key="1">
    <citation type="submission" date="2015-01" db="EMBL/GenBank/DDBJ databases">
        <title>Desulfovibrio sp. JC271 draft genome sequence.</title>
        <authorList>
            <person name="Shivani Y."/>
            <person name="Subhash Y."/>
            <person name="Sasikala C."/>
            <person name="Ramana C.V."/>
        </authorList>
    </citation>
    <scope>NUCLEOTIDE SEQUENCE [LARGE SCALE GENOMIC DNA]</scope>
    <source>
        <strain evidence="7 8">JC271</strain>
    </source>
</reference>
<evidence type="ECO:0000256" key="5">
    <source>
        <dbReference type="ARBA" id="ARBA00022840"/>
    </source>
</evidence>
<evidence type="ECO:0000256" key="2">
    <source>
        <dbReference type="ARBA" id="ARBA00022563"/>
    </source>
</evidence>
<feature type="binding site" evidence="6">
    <location>
        <begin position="82"/>
        <end position="89"/>
    </location>
    <ligand>
        <name>ATP</name>
        <dbReference type="ChEBI" id="CHEBI:30616"/>
    </ligand>
</feature>
<dbReference type="PROSITE" id="PS00721">
    <property type="entry name" value="FTHFS_1"/>
    <property type="match status" value="1"/>
</dbReference>
<dbReference type="GO" id="GO:0004329">
    <property type="term" value="F:formate-tetrahydrofolate ligase activity"/>
    <property type="evidence" value="ECO:0007669"/>
    <property type="project" value="UniProtKB-UniRule"/>
</dbReference>
<dbReference type="RefSeq" id="WP_066851436.1">
    <property type="nucleotide sequence ID" value="NZ_JXMS01000001.1"/>
</dbReference>
<dbReference type="OrthoDB" id="9761733at2"/>
<dbReference type="EC" id="6.3.4.3" evidence="6"/>
<organism evidence="7 8">
    <name type="scientific">Halodesulfovibrio spirochaetisodalis</name>
    <dbReference type="NCBI Taxonomy" id="1560234"/>
    <lineage>
        <taxon>Bacteria</taxon>
        <taxon>Pseudomonadati</taxon>
        <taxon>Thermodesulfobacteriota</taxon>
        <taxon>Desulfovibrionia</taxon>
        <taxon>Desulfovibrionales</taxon>
        <taxon>Desulfovibrionaceae</taxon>
        <taxon>Halodesulfovibrio</taxon>
    </lineage>
</organism>
<dbReference type="InterPro" id="IPR000559">
    <property type="entry name" value="Formate_THF_ligase"/>
</dbReference>
<keyword evidence="4 6" id="KW-0547">Nucleotide-binding</keyword>
<evidence type="ECO:0000313" key="7">
    <source>
        <dbReference type="EMBL" id="OBQ57540.1"/>
    </source>
</evidence>
<dbReference type="EMBL" id="JXMS01000001">
    <property type="protein sequence ID" value="OBQ57540.1"/>
    <property type="molecule type" value="Genomic_DNA"/>
</dbReference>
<dbReference type="InterPro" id="IPR027417">
    <property type="entry name" value="P-loop_NTPase"/>
</dbReference>
<evidence type="ECO:0000256" key="3">
    <source>
        <dbReference type="ARBA" id="ARBA00022598"/>
    </source>
</evidence>
<dbReference type="GO" id="GO:0035999">
    <property type="term" value="P:tetrahydrofolate interconversion"/>
    <property type="evidence" value="ECO:0007669"/>
    <property type="project" value="UniProtKB-UniRule"/>
</dbReference>
<dbReference type="AlphaFoldDB" id="A0A1B7XPU8"/>
<evidence type="ECO:0000313" key="8">
    <source>
        <dbReference type="Proteomes" id="UP000091979"/>
    </source>
</evidence>
<comment type="similarity">
    <text evidence="6">Belongs to the formate--tetrahydrofolate ligase family.</text>
</comment>